<evidence type="ECO:0000256" key="5">
    <source>
        <dbReference type="SAM" id="SignalP"/>
    </source>
</evidence>
<dbReference type="Pfam" id="PF13458">
    <property type="entry name" value="Peripla_BP_6"/>
    <property type="match status" value="1"/>
</dbReference>
<keyword evidence="2" id="KW-0813">Transport</keyword>
<keyword evidence="4" id="KW-0029">Amino-acid transport</keyword>
<accession>A0A1U9K2F1</accession>
<reference evidence="7 8" key="1">
    <citation type="submission" date="2017-01" db="EMBL/GenBank/DDBJ databases">
        <title>Complete Genome Sequence of Paenalcaligenes hominis, Isolated from a paraplegic Patient with neurogenic bladder.</title>
        <authorList>
            <person name="Mukhopadhyay R."/>
            <person name="Joaquin J."/>
            <person name="Hogue R."/>
            <person name="Kilaru A."/>
            <person name="Jospin G."/>
            <person name="Mars K."/>
            <person name="Eisen J.A."/>
            <person name="Chaturvedi V."/>
        </authorList>
    </citation>
    <scope>NUCLEOTIDE SEQUENCE [LARGE SCALE GENOMIC DNA]</scope>
    <source>
        <strain evidence="7 8">15S00501</strain>
    </source>
</reference>
<dbReference type="InterPro" id="IPR000709">
    <property type="entry name" value="Leu_Ile_Val-bd"/>
</dbReference>
<comment type="similarity">
    <text evidence="1">Belongs to the leucine-binding protein family.</text>
</comment>
<dbReference type="AlphaFoldDB" id="A0A1U9K2F1"/>
<evidence type="ECO:0000313" key="7">
    <source>
        <dbReference type="EMBL" id="AQS52196.1"/>
    </source>
</evidence>
<dbReference type="InterPro" id="IPR028082">
    <property type="entry name" value="Peripla_BP_I"/>
</dbReference>
<evidence type="ECO:0000313" key="8">
    <source>
        <dbReference type="Proteomes" id="UP000189369"/>
    </source>
</evidence>
<evidence type="ECO:0000256" key="2">
    <source>
        <dbReference type="ARBA" id="ARBA00022448"/>
    </source>
</evidence>
<dbReference type="CDD" id="cd06342">
    <property type="entry name" value="PBP1_ABC_LIVBP-like"/>
    <property type="match status" value="1"/>
</dbReference>
<evidence type="ECO:0000256" key="1">
    <source>
        <dbReference type="ARBA" id="ARBA00010062"/>
    </source>
</evidence>
<dbReference type="OrthoDB" id="9783240at2"/>
<dbReference type="STRING" id="643674.PAEH1_12855"/>
<dbReference type="GO" id="GO:0006865">
    <property type="term" value="P:amino acid transport"/>
    <property type="evidence" value="ECO:0007669"/>
    <property type="project" value="UniProtKB-KW"/>
</dbReference>
<keyword evidence="3 5" id="KW-0732">Signal</keyword>
<dbReference type="PANTHER" id="PTHR47151:SF2">
    <property type="entry name" value="AMINO ACID BINDING PROTEIN"/>
    <property type="match status" value="1"/>
</dbReference>
<feature type="signal peptide" evidence="5">
    <location>
        <begin position="1"/>
        <end position="24"/>
    </location>
</feature>
<dbReference type="Gene3D" id="3.40.50.2300">
    <property type="match status" value="2"/>
</dbReference>
<evidence type="ECO:0000259" key="6">
    <source>
        <dbReference type="Pfam" id="PF13458"/>
    </source>
</evidence>
<dbReference type="SUPFAM" id="SSF53822">
    <property type="entry name" value="Periplasmic binding protein-like I"/>
    <property type="match status" value="1"/>
</dbReference>
<sequence>MHKRFRLHVLAVALTCTLPFGLQAKEVVKIGVAGPFTGPNAAFGDQLWIGATAAAKAINEAGGVNGKELVLVKADDACEPKQAVAVANRLVDQDKVAAVLGHFCSSSTLPASEIYDNADIISMATGSTHPDVTERGLETMTRICGRDDQQATVIGDFIANTLGAKRIAVVHDKDTYGRGLAEATRDVAKTHGTETVLFDGVNRGERDYNALVTKIRGENVDAVFFGGLYAEAGTLVRQIREQGLQMPYVSDDGIVDPAFVTAAGGNQYAEGVYMGFPRDPRNMESSKEVIAELSSAGQKSDGFTLYAYAGIQSLAAALAGANSTSGTELAEWLKKNRVDTVLGPKEWDAKGDLKEPDYVMYQWDSNGGYNELP</sequence>
<feature type="chain" id="PRO_5012052711" evidence="5">
    <location>
        <begin position="25"/>
        <end position="373"/>
    </location>
</feature>
<gene>
    <name evidence="7" type="ORF">PAEH1_12855</name>
</gene>
<name>A0A1U9K2F1_9BURK</name>
<dbReference type="Proteomes" id="UP000189369">
    <property type="component" value="Chromosome"/>
</dbReference>
<evidence type="ECO:0000256" key="3">
    <source>
        <dbReference type="ARBA" id="ARBA00022729"/>
    </source>
</evidence>
<organism evidence="7 8">
    <name type="scientific">Paenalcaligenes hominis</name>
    <dbReference type="NCBI Taxonomy" id="643674"/>
    <lineage>
        <taxon>Bacteria</taxon>
        <taxon>Pseudomonadati</taxon>
        <taxon>Pseudomonadota</taxon>
        <taxon>Betaproteobacteria</taxon>
        <taxon>Burkholderiales</taxon>
        <taxon>Alcaligenaceae</taxon>
        <taxon>Paenalcaligenes</taxon>
    </lineage>
</organism>
<proteinExistence type="inferred from homology"/>
<dbReference type="PANTHER" id="PTHR47151">
    <property type="entry name" value="LEU/ILE/VAL-BINDING ABC TRANSPORTER SUBUNIT"/>
    <property type="match status" value="1"/>
</dbReference>
<evidence type="ECO:0000256" key="4">
    <source>
        <dbReference type="ARBA" id="ARBA00022970"/>
    </source>
</evidence>
<dbReference type="PRINTS" id="PR00337">
    <property type="entry name" value="LEUILEVALBP"/>
</dbReference>
<protein>
    <submittedName>
        <fullName evidence="7">Branched chain amino acid ABC transporter substrate-binding protein</fullName>
    </submittedName>
</protein>
<dbReference type="KEGG" id="phn:PAEH1_12855"/>
<dbReference type="EMBL" id="CP019697">
    <property type="protein sequence ID" value="AQS52196.1"/>
    <property type="molecule type" value="Genomic_DNA"/>
</dbReference>
<dbReference type="InterPro" id="IPR028081">
    <property type="entry name" value="Leu-bd"/>
</dbReference>
<feature type="domain" description="Leucine-binding protein" evidence="6">
    <location>
        <begin position="28"/>
        <end position="367"/>
    </location>
</feature>